<comment type="similarity">
    <text evidence="3 12">Belongs to the PIGG/PIGN/PIGO family. PIGN subfamily.</text>
</comment>
<dbReference type="SUPFAM" id="SSF53649">
    <property type="entry name" value="Alkaline phosphatase-like"/>
    <property type="match status" value="1"/>
</dbReference>
<evidence type="ECO:0000256" key="6">
    <source>
        <dbReference type="ARBA" id="ARBA00022679"/>
    </source>
</evidence>
<sequence length="371" mass="42035">MQVFIITALLVHFVFLISIFDIYFTSPLVHGMTPQQTPLPPPAKRLVLFVADGLRADSLYELDEDGTSRAPYLRNIIEYKGNWGVSHTRVPTESRPGHVALIAGFYEDVSAVAKGWKENPVEFDSVFNESKYTWSWGSPDILPMFAKGASGNHVYTHCYAAEREDFGAEDATKLDTWVFDNVKSFFQSARNNQTLFSKLNEEKIILFLHLLGIDTNGHAHRPDSREYKDNIRKVDEGVKEISAVLEDFYGNDGKTAFILTSDHGMTDWGSHGAGHPSETLTPLIAWGAGVNYAQRVASQLFEDEFLKEWRLETWKRQDVNQGILPLEYLNSSGHFKAESMFANAVQILEQFKVKMSQKKETTLSFLFSTFK</sequence>
<dbReference type="CDD" id="cd16020">
    <property type="entry name" value="GPI_EPT_1"/>
    <property type="match status" value="1"/>
</dbReference>
<name>A0A8D0GMD6_SPHPU</name>
<dbReference type="OMA" id="DTANCEL"/>
<evidence type="ECO:0000256" key="10">
    <source>
        <dbReference type="ARBA" id="ARBA00023136"/>
    </source>
</evidence>
<organism evidence="13 14">
    <name type="scientific">Sphenodon punctatus</name>
    <name type="common">Tuatara</name>
    <name type="synonym">Hatteria punctata</name>
    <dbReference type="NCBI Taxonomy" id="8508"/>
    <lineage>
        <taxon>Eukaryota</taxon>
        <taxon>Metazoa</taxon>
        <taxon>Chordata</taxon>
        <taxon>Craniata</taxon>
        <taxon>Vertebrata</taxon>
        <taxon>Euteleostomi</taxon>
        <taxon>Lepidosauria</taxon>
        <taxon>Sphenodontia</taxon>
        <taxon>Sphenodontidae</taxon>
        <taxon>Sphenodon</taxon>
    </lineage>
</organism>
<evidence type="ECO:0000313" key="13">
    <source>
        <dbReference type="Ensembl" id="ENSSPUP00000008827.1"/>
    </source>
</evidence>
<dbReference type="GeneTree" id="ENSGT00390000017600"/>
<dbReference type="AlphaFoldDB" id="A0A8D0GMD6"/>
<dbReference type="PANTHER" id="PTHR12250:SF0">
    <property type="entry name" value="GPI ETHANOLAMINE PHOSPHATE TRANSFERASE 1"/>
    <property type="match status" value="1"/>
</dbReference>
<keyword evidence="9" id="KW-1133">Transmembrane helix</keyword>
<keyword evidence="6 12" id="KW-0808">Transferase</keyword>
<evidence type="ECO:0000256" key="7">
    <source>
        <dbReference type="ARBA" id="ARBA00022692"/>
    </source>
</evidence>
<comment type="subcellular location">
    <subcellularLocation>
        <location evidence="1 12">Endoplasmic reticulum membrane</location>
        <topology evidence="1 12">Multi-pass membrane protein</topology>
    </subcellularLocation>
</comment>
<dbReference type="GO" id="GO:0006506">
    <property type="term" value="P:GPI anchor biosynthetic process"/>
    <property type="evidence" value="ECO:0007669"/>
    <property type="project" value="UniProtKB-UniPathway"/>
</dbReference>
<dbReference type="Proteomes" id="UP000694392">
    <property type="component" value="Unplaced"/>
</dbReference>
<dbReference type="Ensembl" id="ENSSPUT00000009412.1">
    <property type="protein sequence ID" value="ENSSPUP00000008827.1"/>
    <property type="gene ID" value="ENSSPUG00000006851.1"/>
</dbReference>
<dbReference type="Gene3D" id="3.40.720.10">
    <property type="entry name" value="Alkaline Phosphatase, subunit A"/>
    <property type="match status" value="1"/>
</dbReference>
<evidence type="ECO:0000256" key="9">
    <source>
        <dbReference type="ARBA" id="ARBA00022989"/>
    </source>
</evidence>
<dbReference type="InterPro" id="IPR007070">
    <property type="entry name" value="GPI_EtnP_transferase_1"/>
</dbReference>
<protein>
    <recommendedName>
        <fullName evidence="4 12">GPI ethanolamine phosphate transferase 1</fullName>
        <ecNumber evidence="12">2.-.-.-</ecNumber>
    </recommendedName>
</protein>
<evidence type="ECO:0000256" key="12">
    <source>
        <dbReference type="RuleBase" id="RU367138"/>
    </source>
</evidence>
<evidence type="ECO:0000256" key="3">
    <source>
        <dbReference type="ARBA" id="ARBA00008400"/>
    </source>
</evidence>
<proteinExistence type="inferred from homology"/>
<evidence type="ECO:0000256" key="8">
    <source>
        <dbReference type="ARBA" id="ARBA00022824"/>
    </source>
</evidence>
<dbReference type="InterPro" id="IPR037671">
    <property type="entry name" value="PIGN_N"/>
</dbReference>
<evidence type="ECO:0000256" key="2">
    <source>
        <dbReference type="ARBA" id="ARBA00004687"/>
    </source>
</evidence>
<evidence type="ECO:0000256" key="1">
    <source>
        <dbReference type="ARBA" id="ARBA00004477"/>
    </source>
</evidence>
<evidence type="ECO:0000256" key="5">
    <source>
        <dbReference type="ARBA" id="ARBA00022502"/>
    </source>
</evidence>
<keyword evidence="11" id="KW-0325">Glycoprotein</keyword>
<evidence type="ECO:0000256" key="4">
    <source>
        <dbReference type="ARBA" id="ARBA00020831"/>
    </source>
</evidence>
<keyword evidence="10" id="KW-0472">Membrane</keyword>
<dbReference type="Pfam" id="PF01663">
    <property type="entry name" value="Phosphodiest"/>
    <property type="match status" value="1"/>
</dbReference>
<dbReference type="GO" id="GO:0051377">
    <property type="term" value="F:mannose-ethanolamine phosphotransferase activity"/>
    <property type="evidence" value="ECO:0007669"/>
    <property type="project" value="UniProtKB-UniRule"/>
</dbReference>
<comment type="pathway">
    <text evidence="2 12">Glycolipid biosynthesis; glycosylphosphatidylinositol-anchor biosynthesis.</text>
</comment>
<keyword evidence="8 12" id="KW-0256">Endoplasmic reticulum</keyword>
<dbReference type="UniPathway" id="UPA00196"/>
<dbReference type="FunFam" id="3.40.720.10:FF:000015">
    <property type="entry name" value="GPI ethanolamine phosphate transferase 1"/>
    <property type="match status" value="1"/>
</dbReference>
<dbReference type="GO" id="GO:0005789">
    <property type="term" value="C:endoplasmic reticulum membrane"/>
    <property type="evidence" value="ECO:0007669"/>
    <property type="project" value="UniProtKB-SubCell"/>
</dbReference>
<keyword evidence="14" id="KW-1185">Reference proteome</keyword>
<dbReference type="PANTHER" id="PTHR12250">
    <property type="entry name" value="PHOSPHATIDYLINOSITOL GLYCAN, CLASS N"/>
    <property type="match status" value="1"/>
</dbReference>
<keyword evidence="7" id="KW-0812">Transmembrane</keyword>
<comment type="function">
    <text evidence="12">Ethanolamine phosphate transferase involved in glycosylphosphatidylinositol-anchor biosynthesis. Transfers ethanolamine phosphate to the first alpha-1,4-linked mannose of the glycosylphosphatidylinositol precursor of GPI-anchor.</text>
</comment>
<dbReference type="InterPro" id="IPR017850">
    <property type="entry name" value="Alkaline_phosphatase_core_sf"/>
</dbReference>
<reference evidence="13" key="2">
    <citation type="submission" date="2025-09" db="UniProtKB">
        <authorList>
            <consortium name="Ensembl"/>
        </authorList>
    </citation>
    <scope>IDENTIFICATION</scope>
</reference>
<dbReference type="EC" id="2.-.-.-" evidence="12"/>
<keyword evidence="5 12" id="KW-0337">GPI-anchor biosynthesis</keyword>
<evidence type="ECO:0000313" key="14">
    <source>
        <dbReference type="Proteomes" id="UP000694392"/>
    </source>
</evidence>
<reference evidence="13" key="1">
    <citation type="submission" date="2025-08" db="UniProtKB">
        <authorList>
            <consortium name="Ensembl"/>
        </authorList>
    </citation>
    <scope>IDENTIFICATION</scope>
</reference>
<dbReference type="InterPro" id="IPR002591">
    <property type="entry name" value="Phosphodiest/P_Trfase"/>
</dbReference>
<evidence type="ECO:0000256" key="11">
    <source>
        <dbReference type="ARBA" id="ARBA00023180"/>
    </source>
</evidence>
<accession>A0A8D0GMD6</accession>